<evidence type="ECO:0000313" key="2">
    <source>
        <dbReference type="Proteomes" id="UP000054928"/>
    </source>
</evidence>
<sequence length="81" mass="9391">MFSAAQEQILVESQKTLTYRTNGSGRDELSIAIQSKASLSWVLLTIFRQKIHELRACKLFWNYALDSSRLPYRAQESKYGF</sequence>
<organism evidence="1 2">
    <name type="scientific">Plasmopara halstedii</name>
    <name type="common">Downy mildew of sunflower</name>
    <dbReference type="NCBI Taxonomy" id="4781"/>
    <lineage>
        <taxon>Eukaryota</taxon>
        <taxon>Sar</taxon>
        <taxon>Stramenopiles</taxon>
        <taxon>Oomycota</taxon>
        <taxon>Peronosporomycetes</taxon>
        <taxon>Peronosporales</taxon>
        <taxon>Peronosporaceae</taxon>
        <taxon>Plasmopara</taxon>
    </lineage>
</organism>
<dbReference type="Proteomes" id="UP000054928">
    <property type="component" value="Unassembled WGS sequence"/>
</dbReference>
<evidence type="ECO:0000313" key="1">
    <source>
        <dbReference type="EMBL" id="CEG45114.1"/>
    </source>
</evidence>
<protein>
    <submittedName>
        <fullName evidence="1">Uncharacterized protein</fullName>
    </submittedName>
</protein>
<proteinExistence type="predicted"/>
<dbReference type="AlphaFoldDB" id="A0A0P1AWJ8"/>
<dbReference type="RefSeq" id="XP_024581483.1">
    <property type="nucleotide sequence ID" value="XM_024715823.2"/>
</dbReference>
<reference evidence="2" key="1">
    <citation type="submission" date="2014-09" db="EMBL/GenBank/DDBJ databases">
        <authorList>
            <person name="Sharma Rahul"/>
            <person name="Thines Marco"/>
        </authorList>
    </citation>
    <scope>NUCLEOTIDE SEQUENCE [LARGE SCALE GENOMIC DNA]</scope>
</reference>
<dbReference type="EMBL" id="CCYD01001551">
    <property type="protein sequence ID" value="CEG45114.1"/>
    <property type="molecule type" value="Genomic_DNA"/>
</dbReference>
<accession>A0A0P1AWJ8</accession>
<name>A0A0P1AWJ8_PLAHL</name>
<dbReference type="GeneID" id="36409795"/>
<keyword evidence="2" id="KW-1185">Reference proteome</keyword>